<dbReference type="GO" id="GO:1990961">
    <property type="term" value="P:xenobiotic detoxification by transmembrane export across the plasma membrane"/>
    <property type="evidence" value="ECO:0007669"/>
    <property type="project" value="InterPro"/>
</dbReference>
<feature type="transmembrane region" description="Helical" evidence="6">
    <location>
        <begin position="329"/>
        <end position="348"/>
    </location>
</feature>
<dbReference type="GO" id="GO:0016020">
    <property type="term" value="C:membrane"/>
    <property type="evidence" value="ECO:0007669"/>
    <property type="project" value="UniProtKB-SubCell"/>
</dbReference>
<feature type="transmembrane region" description="Helical" evidence="6">
    <location>
        <begin position="218"/>
        <end position="237"/>
    </location>
</feature>
<comment type="similarity">
    <text evidence="2">Belongs to the multi antimicrobial extrusion (MATE) (TC 2.A.66.1) family.</text>
</comment>
<dbReference type="EMBL" id="JH717849">
    <property type="protein sequence ID" value="EWY81619.1"/>
    <property type="molecule type" value="Genomic_DNA"/>
</dbReference>
<dbReference type="InterPro" id="IPR045069">
    <property type="entry name" value="MATE_euk"/>
</dbReference>
<dbReference type="OrthoDB" id="2126698at2759"/>
<feature type="transmembrane region" description="Helical" evidence="6">
    <location>
        <begin position="189"/>
        <end position="206"/>
    </location>
</feature>
<comment type="subcellular location">
    <subcellularLocation>
        <location evidence="1">Membrane</location>
        <topology evidence="1">Multi-pass membrane protein</topology>
    </subcellularLocation>
</comment>
<dbReference type="NCBIfam" id="TIGR00797">
    <property type="entry name" value="matE"/>
    <property type="match status" value="1"/>
</dbReference>
<dbReference type="InterPro" id="IPR002528">
    <property type="entry name" value="MATE_fam"/>
</dbReference>
<evidence type="ECO:0000256" key="1">
    <source>
        <dbReference type="ARBA" id="ARBA00004141"/>
    </source>
</evidence>
<evidence type="ECO:0000256" key="4">
    <source>
        <dbReference type="ARBA" id="ARBA00022989"/>
    </source>
</evidence>
<dbReference type="Pfam" id="PF01554">
    <property type="entry name" value="MatE"/>
    <property type="match status" value="2"/>
</dbReference>
<dbReference type="Proteomes" id="UP000030753">
    <property type="component" value="Unassembled WGS sequence"/>
</dbReference>
<evidence type="ECO:0000256" key="2">
    <source>
        <dbReference type="ARBA" id="ARBA00010199"/>
    </source>
</evidence>
<evidence type="ECO:0000256" key="6">
    <source>
        <dbReference type="SAM" id="Phobius"/>
    </source>
</evidence>
<evidence type="ECO:0008006" key="9">
    <source>
        <dbReference type="Google" id="ProtNLM"/>
    </source>
</evidence>
<feature type="transmembrane region" description="Helical" evidence="6">
    <location>
        <begin position="290"/>
        <end position="309"/>
    </location>
</feature>
<feature type="transmembrane region" description="Helical" evidence="6">
    <location>
        <begin position="471"/>
        <end position="491"/>
    </location>
</feature>
<evidence type="ECO:0000313" key="7">
    <source>
        <dbReference type="EMBL" id="EWY81619.1"/>
    </source>
</evidence>
<sequence length="507" mass="55150">MSQSNYMVCKPHSVRCLEQHFSKQNIYDQLIMTSHDEEARNEAAPLLQNNEDRSVSEWPANDWWAELSLITRYTVPLVATYLLQYSFSVITTTAAGHLSPDDLAAAAIGVTTMNIAGLALYEGMATALDTLCAQAYGAGNKTGVGLHVQRMLLLMTVFTIPVAAVWICSPTFLSLILKQEHLAVKAGSFLRVSILGIPGYASFEALKRFLQAQGDFNTGMAVLVICAPINALLSWLFAFKLNLGLEGAALGAAVANTLRPTLLLICIFFKKSTHECWPGFTRRAMQGWGPMVRLSAAGSAVTLAEWAAFEIITVSTSYMSTIHLAAQTILTTTSIVMWHIPFSLGVAVSTRIGHLIGGGHVTAARRITILYGIMFVVLGFFDGAVLFSLRNYIGPFYASDEEVRKIVTNTMLAVAGFQVVDSIVCGCNGVLRGLAKQSVSAWVVFFVNYFAAVPIALWLELGPWNLGLNGVWSGMIGGSGVIAIIEVIYMIRVDWRSSVEIVKSRED</sequence>
<evidence type="ECO:0000256" key="3">
    <source>
        <dbReference type="ARBA" id="ARBA00022692"/>
    </source>
</evidence>
<name>W9HL28_FUSOX</name>
<feature type="transmembrane region" description="Helical" evidence="6">
    <location>
        <begin position="249"/>
        <end position="269"/>
    </location>
</feature>
<feature type="transmembrane region" description="Helical" evidence="6">
    <location>
        <begin position="151"/>
        <end position="177"/>
    </location>
</feature>
<feature type="transmembrane region" description="Helical" evidence="6">
    <location>
        <begin position="439"/>
        <end position="459"/>
    </location>
</feature>
<dbReference type="GO" id="GO:0042910">
    <property type="term" value="F:xenobiotic transmembrane transporter activity"/>
    <property type="evidence" value="ECO:0007669"/>
    <property type="project" value="InterPro"/>
</dbReference>
<feature type="transmembrane region" description="Helical" evidence="6">
    <location>
        <begin position="409"/>
        <end position="427"/>
    </location>
</feature>
<dbReference type="PANTHER" id="PTHR11206">
    <property type="entry name" value="MULTIDRUG RESISTANCE PROTEIN"/>
    <property type="match status" value="1"/>
</dbReference>
<dbReference type="GO" id="GO:0015297">
    <property type="term" value="F:antiporter activity"/>
    <property type="evidence" value="ECO:0007669"/>
    <property type="project" value="InterPro"/>
</dbReference>
<organism evidence="7 8">
    <name type="scientific">Fusarium oxysporum NRRL 32931</name>
    <dbReference type="NCBI Taxonomy" id="660029"/>
    <lineage>
        <taxon>Eukaryota</taxon>
        <taxon>Fungi</taxon>
        <taxon>Dikarya</taxon>
        <taxon>Ascomycota</taxon>
        <taxon>Pezizomycotina</taxon>
        <taxon>Sordariomycetes</taxon>
        <taxon>Hypocreomycetidae</taxon>
        <taxon>Hypocreales</taxon>
        <taxon>Nectriaceae</taxon>
        <taxon>Fusarium</taxon>
        <taxon>Fusarium oxysporum species complex</taxon>
    </lineage>
</organism>
<dbReference type="CDD" id="cd13132">
    <property type="entry name" value="MATE_eukaryotic"/>
    <property type="match status" value="1"/>
</dbReference>
<evidence type="ECO:0000256" key="5">
    <source>
        <dbReference type="ARBA" id="ARBA00023136"/>
    </source>
</evidence>
<keyword evidence="4 6" id="KW-1133">Transmembrane helix</keyword>
<keyword evidence="3 6" id="KW-0812">Transmembrane</keyword>
<accession>W9HL28</accession>
<keyword evidence="5 6" id="KW-0472">Membrane</keyword>
<gene>
    <name evidence="7" type="ORF">FOYG_15844</name>
</gene>
<dbReference type="HOGENOM" id="CLU_012893_1_2_1"/>
<feature type="transmembrane region" description="Helical" evidence="6">
    <location>
        <begin position="369"/>
        <end position="389"/>
    </location>
</feature>
<protein>
    <recommendedName>
        <fullName evidence="9">MATE family multidrug resistance protein</fullName>
    </recommendedName>
</protein>
<dbReference type="AlphaFoldDB" id="W9HL28"/>
<reference evidence="7 8" key="1">
    <citation type="submission" date="2011-06" db="EMBL/GenBank/DDBJ databases">
        <title>The Genome Sequence of Fusarium oxysporum FOSC 3-a.</title>
        <authorList>
            <consortium name="The Broad Institute Genome Sequencing Platform"/>
            <person name="Ma L.-J."/>
            <person name="Gale L.R."/>
            <person name="Schwartz D.C."/>
            <person name="Zhou S."/>
            <person name="Corby-Kistler H."/>
            <person name="Young S.K."/>
            <person name="Zeng Q."/>
            <person name="Gargeya S."/>
            <person name="Fitzgerald M."/>
            <person name="Haas B."/>
            <person name="Abouelleil A."/>
            <person name="Alvarado L."/>
            <person name="Arachchi H.M."/>
            <person name="Berlin A."/>
            <person name="Brown A."/>
            <person name="Chapman S.B."/>
            <person name="Chen Z."/>
            <person name="Dunbar C."/>
            <person name="Freedman E."/>
            <person name="Gearin G."/>
            <person name="Gellesch M."/>
            <person name="Goldberg J."/>
            <person name="Griggs A."/>
            <person name="Gujja S."/>
            <person name="Heiman D."/>
            <person name="Howarth C."/>
            <person name="Larson L."/>
            <person name="Lui A."/>
            <person name="MacDonald P.J.P."/>
            <person name="Mehta T."/>
            <person name="Montmayeur A."/>
            <person name="Murphy C."/>
            <person name="Neiman D."/>
            <person name="Pearson M."/>
            <person name="Priest M."/>
            <person name="Roberts A."/>
            <person name="Saif S."/>
            <person name="Shea T."/>
            <person name="Shenoy N."/>
            <person name="Sisk P."/>
            <person name="Stolte C."/>
            <person name="Sykes S."/>
            <person name="Wortman J."/>
            <person name="Nusbaum C."/>
            <person name="Birren B."/>
        </authorList>
    </citation>
    <scope>NUCLEOTIDE SEQUENCE [LARGE SCALE GENOMIC DNA]</scope>
    <source>
        <strain evidence="8">FOSC 3-a</strain>
    </source>
</reference>
<evidence type="ECO:0000313" key="8">
    <source>
        <dbReference type="Proteomes" id="UP000030753"/>
    </source>
</evidence>
<proteinExistence type="inferred from homology"/>